<organism evidence="2 3">
    <name type="scientific">Orbilia brochopaga</name>
    <dbReference type="NCBI Taxonomy" id="3140254"/>
    <lineage>
        <taxon>Eukaryota</taxon>
        <taxon>Fungi</taxon>
        <taxon>Dikarya</taxon>
        <taxon>Ascomycota</taxon>
        <taxon>Pezizomycotina</taxon>
        <taxon>Orbiliomycetes</taxon>
        <taxon>Orbiliales</taxon>
        <taxon>Orbiliaceae</taxon>
        <taxon>Orbilia</taxon>
    </lineage>
</organism>
<accession>A0AAV9TX90</accession>
<protein>
    <recommendedName>
        <fullName evidence="1">F-box domain-containing protein</fullName>
    </recommendedName>
</protein>
<dbReference type="PANTHER" id="PTHR13318">
    <property type="entry name" value="PARTNER OF PAIRED, ISOFORM B-RELATED"/>
    <property type="match status" value="1"/>
</dbReference>
<reference evidence="2 3" key="1">
    <citation type="submission" date="2019-10" db="EMBL/GenBank/DDBJ databases">
        <authorList>
            <person name="Palmer J.M."/>
        </authorList>
    </citation>
    <scope>NUCLEOTIDE SEQUENCE [LARGE SCALE GENOMIC DNA]</scope>
    <source>
        <strain evidence="2 3">TWF696</strain>
    </source>
</reference>
<dbReference type="SMART" id="SM00367">
    <property type="entry name" value="LRR_CC"/>
    <property type="match status" value="8"/>
</dbReference>
<name>A0AAV9TX90_9PEZI</name>
<gene>
    <name evidence="2" type="ORF">TWF696_003182</name>
</gene>
<comment type="caution">
    <text evidence="2">The sequence shown here is derived from an EMBL/GenBank/DDBJ whole genome shotgun (WGS) entry which is preliminary data.</text>
</comment>
<dbReference type="InterPro" id="IPR001810">
    <property type="entry name" value="F-box_dom"/>
</dbReference>
<dbReference type="SUPFAM" id="SSF81383">
    <property type="entry name" value="F-box domain"/>
    <property type="match status" value="1"/>
</dbReference>
<dbReference type="AlphaFoldDB" id="A0AAV9TX90"/>
<dbReference type="SUPFAM" id="SSF52047">
    <property type="entry name" value="RNI-like"/>
    <property type="match status" value="1"/>
</dbReference>
<dbReference type="Proteomes" id="UP001375240">
    <property type="component" value="Unassembled WGS sequence"/>
</dbReference>
<dbReference type="InterPro" id="IPR006553">
    <property type="entry name" value="Leu-rich_rpt_Cys-con_subtyp"/>
</dbReference>
<evidence type="ECO:0000259" key="1">
    <source>
        <dbReference type="PROSITE" id="PS50181"/>
    </source>
</evidence>
<evidence type="ECO:0000313" key="2">
    <source>
        <dbReference type="EMBL" id="KAK6331112.1"/>
    </source>
</evidence>
<dbReference type="PANTHER" id="PTHR13318:SF95">
    <property type="entry name" value="F-BOX PROTEIN YLR352W"/>
    <property type="match status" value="1"/>
</dbReference>
<dbReference type="Gene3D" id="3.80.10.10">
    <property type="entry name" value="Ribonuclease Inhibitor"/>
    <property type="match status" value="2"/>
</dbReference>
<dbReference type="Pfam" id="PF13516">
    <property type="entry name" value="LRR_6"/>
    <property type="match status" value="1"/>
</dbReference>
<dbReference type="InterPro" id="IPR036047">
    <property type="entry name" value="F-box-like_dom_sf"/>
</dbReference>
<dbReference type="GO" id="GO:0031146">
    <property type="term" value="P:SCF-dependent proteasomal ubiquitin-dependent protein catabolic process"/>
    <property type="evidence" value="ECO:0007669"/>
    <property type="project" value="TreeGrafter"/>
</dbReference>
<dbReference type="Gene3D" id="1.20.1280.50">
    <property type="match status" value="1"/>
</dbReference>
<dbReference type="InterPro" id="IPR032675">
    <property type="entry name" value="LRR_dom_sf"/>
</dbReference>
<keyword evidence="3" id="KW-1185">Reference proteome</keyword>
<feature type="domain" description="F-box" evidence="1">
    <location>
        <begin position="115"/>
        <end position="161"/>
    </location>
</feature>
<dbReference type="InterPro" id="IPR057207">
    <property type="entry name" value="FBXL15_LRR"/>
</dbReference>
<dbReference type="Pfam" id="PF12937">
    <property type="entry name" value="F-box-like"/>
    <property type="match status" value="1"/>
</dbReference>
<dbReference type="PROSITE" id="PS50181">
    <property type="entry name" value="FBOX"/>
    <property type="match status" value="1"/>
</dbReference>
<proteinExistence type="predicted"/>
<dbReference type="EMBL" id="JAVHNQ010000016">
    <property type="protein sequence ID" value="KAK6331112.1"/>
    <property type="molecule type" value="Genomic_DNA"/>
</dbReference>
<sequence>MSSTAAAPLALHDAPVAKRRTRRRRLLLNRMGGRASSSSPQLAELGAEYAARNSVSCISLRVAGASNASSAAGSSSNAAVRVAGKDVVVRNAMTMSAEVPRTAAMHAIAPRVVNRNFLEVLPGEICLQVLGYLEPKELVRCSMVNKALGRLCFDGQLWSVLDTGTFYKEIPAHQLARLIGLSGPFIRYLNLRGCVQLQNELHAITSACSNLVSASLEGCALSRPTVHRLITYNHSLVQLNLSGLDAVSNFTCKNIADSCPLLTTLDVSFCANMDARGVRKVVEACTRLTDLRAAQCLGINDEGTLEAIFRANTLERLLLGGCDSLTDESVRILVEGIEPDIDPLTDRTTAPARRLRHLNVSKCRALTDLALRHLAHNVPELEGLELAHVTELTDEGLADLLPTVPKLSHLDLEECGNITNDALLELAKAPCAGVLKHLQLSFCESVSDVGMLPVIDACTALRNVELDNTRITDTFLMAAAAAVGKRRSPGKSRKPKIGLRLVCFDCVNVNWTGIHAVLAANSTHPRDRKHDYDADKDGNGGNGGGGVCRDVIQLKCYYGWQQTADQHLKLVMRGDCASAKWLEGRWAEHMTSNEDSAQSSRRRRRRAREAALLDLDENHDGRRRRRTGGCAIM</sequence>
<evidence type="ECO:0000313" key="3">
    <source>
        <dbReference type="Proteomes" id="UP001375240"/>
    </source>
</evidence>
<dbReference type="Pfam" id="PF25372">
    <property type="entry name" value="DUF7885"/>
    <property type="match status" value="1"/>
</dbReference>
<dbReference type="GO" id="GO:0019005">
    <property type="term" value="C:SCF ubiquitin ligase complex"/>
    <property type="evidence" value="ECO:0007669"/>
    <property type="project" value="TreeGrafter"/>
</dbReference>
<dbReference type="InterPro" id="IPR001611">
    <property type="entry name" value="Leu-rich_rpt"/>
</dbReference>